<feature type="transmembrane region" description="Helical" evidence="2">
    <location>
        <begin position="510"/>
        <end position="528"/>
    </location>
</feature>
<dbReference type="Pfam" id="PF13687">
    <property type="entry name" value="DUF4153"/>
    <property type="match status" value="1"/>
</dbReference>
<feature type="transmembrane region" description="Helical" evidence="2">
    <location>
        <begin position="443"/>
        <end position="464"/>
    </location>
</feature>
<dbReference type="EMBL" id="JALPTH010000001">
    <property type="protein sequence ID" value="MCK8675886.1"/>
    <property type="molecule type" value="Genomic_DNA"/>
</dbReference>
<keyword evidence="4" id="KW-1185">Reference proteome</keyword>
<feature type="compositionally biased region" description="Pro residues" evidence="1">
    <location>
        <begin position="129"/>
        <end position="146"/>
    </location>
</feature>
<keyword evidence="2" id="KW-0472">Membrane</keyword>
<proteinExistence type="predicted"/>
<feature type="compositionally biased region" description="Pro residues" evidence="1">
    <location>
        <begin position="1"/>
        <end position="14"/>
    </location>
</feature>
<gene>
    <name evidence="3" type="ORF">M1O15_00340</name>
</gene>
<feature type="compositionally biased region" description="Low complexity" evidence="1">
    <location>
        <begin position="102"/>
        <end position="111"/>
    </location>
</feature>
<feature type="region of interest" description="Disordered" evidence="1">
    <location>
        <begin position="1"/>
        <end position="81"/>
    </location>
</feature>
<feature type="transmembrane region" description="Helical" evidence="2">
    <location>
        <begin position="412"/>
        <end position="431"/>
    </location>
</feature>
<feature type="region of interest" description="Disordered" evidence="1">
    <location>
        <begin position="102"/>
        <end position="146"/>
    </location>
</feature>
<dbReference type="Proteomes" id="UP001522868">
    <property type="component" value="Unassembled WGS sequence"/>
</dbReference>
<dbReference type="InterPro" id="IPR025291">
    <property type="entry name" value="DUF4153"/>
</dbReference>
<evidence type="ECO:0000313" key="4">
    <source>
        <dbReference type="Proteomes" id="UP001522868"/>
    </source>
</evidence>
<keyword evidence="2" id="KW-1133">Transmembrane helix</keyword>
<comment type="caution">
    <text evidence="3">The sequence shown here is derived from an EMBL/GenBank/DDBJ whole genome shotgun (WGS) entry which is preliminary data.</text>
</comment>
<organism evidence="3 4">
    <name type="scientific">Streptomyces lichenis</name>
    <dbReference type="NCBI Taxonomy" id="2306967"/>
    <lineage>
        <taxon>Bacteria</taxon>
        <taxon>Bacillati</taxon>
        <taxon>Actinomycetota</taxon>
        <taxon>Actinomycetes</taxon>
        <taxon>Kitasatosporales</taxon>
        <taxon>Streptomycetaceae</taxon>
        <taxon>Streptomyces</taxon>
    </lineage>
</organism>
<keyword evidence="2" id="KW-0812">Transmembrane</keyword>
<reference evidence="3 4" key="1">
    <citation type="submission" date="2022-04" db="EMBL/GenBank/DDBJ databases">
        <title>Streptomyces sp. nov. LCR6-01 isolated from Lichen of Dirinaria sp.</title>
        <authorList>
            <person name="Kanchanasin P."/>
            <person name="Tanasupawat S."/>
            <person name="Phongsopitanun W."/>
        </authorList>
    </citation>
    <scope>NUCLEOTIDE SEQUENCE [LARGE SCALE GENOMIC DNA]</scope>
    <source>
        <strain evidence="3 4">LCR6-01</strain>
    </source>
</reference>
<feature type="transmembrane region" description="Helical" evidence="2">
    <location>
        <begin position="249"/>
        <end position="268"/>
    </location>
</feature>
<protein>
    <submittedName>
        <fullName evidence="3">DUF4173 domain-containing protein</fullName>
    </submittedName>
</protein>
<evidence type="ECO:0000256" key="1">
    <source>
        <dbReference type="SAM" id="MobiDB-lite"/>
    </source>
</evidence>
<feature type="transmembrane region" description="Helical" evidence="2">
    <location>
        <begin position="329"/>
        <end position="347"/>
    </location>
</feature>
<feature type="transmembrane region" description="Helical" evidence="2">
    <location>
        <begin position="484"/>
        <end position="503"/>
    </location>
</feature>
<feature type="transmembrane region" description="Helical" evidence="2">
    <location>
        <begin position="289"/>
        <end position="317"/>
    </location>
</feature>
<feature type="compositionally biased region" description="Gly residues" evidence="1">
    <location>
        <begin position="46"/>
        <end position="74"/>
    </location>
</feature>
<name>A0ABT0I3J1_9ACTN</name>
<sequence length="650" mass="66509">MSDTPSIPPPPPERPGQGQGQGQGDEPADAVPAPRASRPGGAEADAGGGSGADAGGGAGAGGGSEAGGGAGAGTASGVAVAKGAAPDPDAALIPVQAAGASAAGRAGTPGAHTGRPQARTGAPTHVRVPPQPPRRGPSPIRPRPPAPVPTGALVAVLATGLLSALLLGDGGIGLNLLIVAVPAALAAGFAAVAAGRRIRPWTVVWALGGLALLTVPALRDAGWPTFLALAAAFGLGALALHGSRSWRGIVLAPLGLFDSLPAGIVWGWQGVRKRAAARGSLGPVLRTTGVALALLVVFGALFAGADAAFAGLVGSLVPDVSVTEGPWRVLLFVWGLIGALCAARTAAAPLRWDLLPASPGRPRSRLEWAFPLIVLTVLFAVFNAVQLAVLLRGYDRVLSETGLTNAEYARQGFWQLLWATLLTVVVIALAVRWAPRGGARDRTLVRAVLGTLCLMTLVVVASALRRMDLYVDAYGLTRLRVSVAAVELWLGVVLVLVMAAGALGARRLPLPRAVAVSAAVFVLGFGLISPDALVAERNVQRYERSGTIDIGYLDSLSADAAPALDRLPEPLRSCALRNIERDLDAADTPWYALSLGEHRAREIIEARPVTTAGYECTPGRDGDRDEFDEYGDWEPDTGGGGADPFGEYGR</sequence>
<feature type="transmembrane region" description="Helical" evidence="2">
    <location>
        <begin position="225"/>
        <end position="243"/>
    </location>
</feature>
<feature type="transmembrane region" description="Helical" evidence="2">
    <location>
        <begin position="368"/>
        <end position="392"/>
    </location>
</feature>
<feature type="region of interest" description="Disordered" evidence="1">
    <location>
        <begin position="612"/>
        <end position="650"/>
    </location>
</feature>
<feature type="compositionally biased region" description="Acidic residues" evidence="1">
    <location>
        <begin position="624"/>
        <end position="635"/>
    </location>
</feature>
<evidence type="ECO:0000313" key="3">
    <source>
        <dbReference type="EMBL" id="MCK8675886.1"/>
    </source>
</evidence>
<accession>A0ABT0I3J1</accession>
<feature type="transmembrane region" description="Helical" evidence="2">
    <location>
        <begin position="174"/>
        <end position="194"/>
    </location>
</feature>
<evidence type="ECO:0000256" key="2">
    <source>
        <dbReference type="SAM" id="Phobius"/>
    </source>
</evidence>
<feature type="transmembrane region" description="Helical" evidence="2">
    <location>
        <begin position="200"/>
        <end position="218"/>
    </location>
</feature>